<dbReference type="HAMAP" id="MF_01384">
    <property type="entry name" value="UreD"/>
    <property type="match status" value="1"/>
</dbReference>
<feature type="region of interest" description="Disordered" evidence="3">
    <location>
        <begin position="1"/>
        <end position="21"/>
    </location>
</feature>
<comment type="similarity">
    <text evidence="1">Belongs to the UreD family.</text>
</comment>
<accession>A0A166UMR1</accession>
<evidence type="ECO:0000256" key="2">
    <source>
        <dbReference type="ARBA" id="ARBA00023186"/>
    </source>
</evidence>
<dbReference type="Pfam" id="PF01774">
    <property type="entry name" value="UreD"/>
    <property type="match status" value="1"/>
</dbReference>
<keyword evidence="5" id="KW-1185">Reference proteome</keyword>
<evidence type="ECO:0000256" key="1">
    <source>
        <dbReference type="ARBA" id="ARBA00007177"/>
    </source>
</evidence>
<dbReference type="OrthoDB" id="5550464at2759"/>
<dbReference type="InterPro" id="IPR002669">
    <property type="entry name" value="UreD"/>
</dbReference>
<proteinExistence type="inferred from homology"/>
<organism evidence="4 5">
    <name type="scientific">Athelia psychrophila</name>
    <dbReference type="NCBI Taxonomy" id="1759441"/>
    <lineage>
        <taxon>Eukaryota</taxon>
        <taxon>Fungi</taxon>
        <taxon>Dikarya</taxon>
        <taxon>Basidiomycota</taxon>
        <taxon>Agaricomycotina</taxon>
        <taxon>Agaricomycetes</taxon>
        <taxon>Agaricomycetidae</taxon>
        <taxon>Atheliales</taxon>
        <taxon>Atheliaceae</taxon>
        <taxon>Athelia</taxon>
    </lineage>
</organism>
<evidence type="ECO:0000256" key="3">
    <source>
        <dbReference type="SAM" id="MobiDB-lite"/>
    </source>
</evidence>
<reference evidence="4 5" key="1">
    <citation type="journal article" date="2016" name="Mol. Biol. Evol.">
        <title>Comparative Genomics of Early-Diverging Mushroom-Forming Fungi Provides Insights into the Origins of Lignocellulose Decay Capabilities.</title>
        <authorList>
            <person name="Nagy L.G."/>
            <person name="Riley R."/>
            <person name="Tritt A."/>
            <person name="Adam C."/>
            <person name="Daum C."/>
            <person name="Floudas D."/>
            <person name="Sun H."/>
            <person name="Yadav J.S."/>
            <person name="Pangilinan J."/>
            <person name="Larsson K.H."/>
            <person name="Matsuura K."/>
            <person name="Barry K."/>
            <person name="Labutti K."/>
            <person name="Kuo R."/>
            <person name="Ohm R.A."/>
            <person name="Bhattacharya S.S."/>
            <person name="Shirouzu T."/>
            <person name="Yoshinaga Y."/>
            <person name="Martin F.M."/>
            <person name="Grigoriev I.V."/>
            <person name="Hibbett D.S."/>
        </authorList>
    </citation>
    <scope>NUCLEOTIDE SEQUENCE [LARGE SCALE GENOMIC DNA]</scope>
    <source>
        <strain evidence="4 5">CBS 109695</strain>
    </source>
</reference>
<gene>
    <name evidence="4" type="ORF">FIBSPDRAFT_813540</name>
</gene>
<evidence type="ECO:0000313" key="5">
    <source>
        <dbReference type="Proteomes" id="UP000076532"/>
    </source>
</evidence>
<keyword evidence="2" id="KW-0143">Chaperone</keyword>
<protein>
    <submittedName>
        <fullName evidence="4">UreD-domain-containing protein</fullName>
    </submittedName>
</protein>
<dbReference type="STRING" id="436010.A0A166UMR1"/>
<dbReference type="AlphaFoldDB" id="A0A166UMR1"/>
<dbReference type="GO" id="GO:0016151">
    <property type="term" value="F:nickel cation binding"/>
    <property type="evidence" value="ECO:0007669"/>
    <property type="project" value="InterPro"/>
</dbReference>
<sequence length="313" mass="33817">MSSTLTSIATGGGRITSRSHGSEAVLSELVSTYPLKLLSPRVQQDGVALVYILSYGGGLVGGDRVQLSVDVGTGTTLLLLTQGSTKVFKTRPSGRAAGRPKGPPIPGHESVTTTQIMDVEVSPDSALFLLPDPVTCFRSASYNQIQTFRLSGNTSSIVLLDWVTSGRKALGEDWVFSRYYSVNEVWLDGKRLARDALLLENPVDDTATATQQPTSSLKDRLSPYSCYATLFLYGPVVQNVIIDINAEYAKISVFKTKTPAELLWSVSPISDGKGLIVRVAGKDREAVKGWLSQALKRLEDIIGIDVYRRAFAG</sequence>
<name>A0A166UMR1_9AGAM</name>
<evidence type="ECO:0000313" key="4">
    <source>
        <dbReference type="EMBL" id="KZP31843.1"/>
    </source>
</evidence>
<dbReference type="PANTHER" id="PTHR33643:SF1">
    <property type="entry name" value="UREASE ACCESSORY PROTEIN D"/>
    <property type="match status" value="1"/>
</dbReference>
<dbReference type="Proteomes" id="UP000076532">
    <property type="component" value="Unassembled WGS sequence"/>
</dbReference>
<dbReference type="PANTHER" id="PTHR33643">
    <property type="entry name" value="UREASE ACCESSORY PROTEIN D"/>
    <property type="match status" value="1"/>
</dbReference>
<dbReference type="EMBL" id="KV417488">
    <property type="protein sequence ID" value="KZP31843.1"/>
    <property type="molecule type" value="Genomic_DNA"/>
</dbReference>